<keyword evidence="3 11" id="KW-0145">Chemotaxis</keyword>
<sequence>MSLQKRIFPRRENGPHEVVTKPGPVTTRHPRATDQEKKKGSLTSSLRMDPHSRSGKSRKSTKLRSISRSLMLCNAKTSDDGSSPDEKYPDPFEVSLGQGKEGIFHSSVQLADTSEAGPSSIPDLALASEAAHLQAAAGDRGKSCRRLFFMKEASTTSSRERSGKVEVQSSTFLLPKACHQRTRSNSTSVNPCCTGDTDFPMIKKSAACTDRQPYSLCSSRKSLSQQLDCPAGRAAGTSRPARSLSTAQLAQSSGGLQASVISNVVLMKGQAKPCATLGYHLSLLPWDTHPHQKPRTVPRPRGFPAWFPTASADGCRAGHGSGTGVMPPSSEALTMVAMPAGSVRKPSCEPLPGTPASWTQRPTATWHVSWLHDARHLSTGTPDLFTAFREGLGFSIVGGKDSIYGPIGIYVKTIFAGGAAAADGRLQEGDEILELNGESMAGLTHQDALQKFKQAKKGLLTLTVRTRLTAPHSLSSHLSAPLCRSLSSSTCTTKDSGSFGLDSPAPPSSTAKPNYRVMVEVSLQKEAGVGLGIGLCSVPYFQCISGIFVHTLSPGSVAHLDGRLRFGDEIVEINDSPVRCMTLNEVYAILSHCSPGPVPIIVSRHPDPQPLDTSILLSASVVLTTPCTSHKWNHTVSELQLKEAVAQAVENVKFGKEKHQWSLEGVKRLESSWHGRPTLEKDREKNSAPPHRRAQKVMIRSSSDSSYMSASPGGSPGSGCRQQSSDLEVPTHSPSLSLGQEQTLPTAPSGPPQESPPLPGTQDSHPPLKLKKSFEILVRKPTASKPKPPPRKYFKSDSDPQKSLEEREDRLCPSGHTSPTCGQEAGEQLPPPPLPQEDSAGRAPRTLACSPGPAAGPPTPPCSEAEPGRRGGSPGIQTSPVKHPLLKRQARMDYSLDITTEDPWVRISDCIKNLFSPIMSENHGHMPLPPSVGLGEEDGVRGHPDGTPPKPDATGGAPKAYKSVDSGTVKKGPPVAPKPAWFRQSLKSLRTRAPEPRRLPDAASPAQPTPASRERPGPPTRTFSSSIQQRISSFETFGSSQLPNRGTQRLSLQASWGEAAQAPGEQAGGQVAGLSGRGAAPTVQSPPPEQEHLPRGSPTSSKTREPGVSGCPVPGRQSSQKSPLPDPDPLSRLLSTQTEEPQGPVVKMPGQRARSFPLSRTQSWEMKPLDEKTSRLYSISSQVSSAVMKSLLCLPSSISWGQAPCSPKEGGSPTLLAGDAPAVNSSAEAPASDTGFSLNLSELREYTEGLGEPTEADSWDHSSPQSGQSVISLLSSEELKKLIEEVKVLDEATLKQLDSIHVTILHKEEGAGLGFSLAGGADLENKVITVHRVFPNGLASQEGTIQKGNEVLSINGKSLKGATHNDALAILRQARDPRQAVIVTRKPALEATPELNSSTDSSASASVASEVSVDSTEATVHTVTLQKTSAGLGFSLEGGKGSLLGDKPLTVNRIFKGAASEQSETIEPGDEILHLAGTAMQGLTRFEAWNIIKTLPDGPVTIVIRRKSLQAKGTTAAGDP</sequence>
<dbReference type="SMART" id="SM00228">
    <property type="entry name" value="PDZ"/>
    <property type="match status" value="4"/>
</dbReference>
<dbReference type="GO" id="GO:0042609">
    <property type="term" value="F:CD4 receptor binding"/>
    <property type="evidence" value="ECO:0007669"/>
    <property type="project" value="TreeGrafter"/>
</dbReference>
<name>A0A6P9FKJ7_ZALCA</name>
<dbReference type="PANTHER" id="PTHR48484:SF2">
    <property type="entry name" value="PRO-INTERLEUKIN-16"/>
    <property type="match status" value="1"/>
</dbReference>
<dbReference type="GO" id="GO:0005737">
    <property type="term" value="C:cytoplasm"/>
    <property type="evidence" value="ECO:0007669"/>
    <property type="project" value="UniProtKB-SubCell"/>
</dbReference>
<dbReference type="InterPro" id="IPR001478">
    <property type="entry name" value="PDZ"/>
</dbReference>
<keyword evidence="6" id="KW-0677">Repeat</keyword>
<proteinExistence type="predicted"/>
<feature type="domain" description="PDZ" evidence="13">
    <location>
        <begin position="520"/>
        <end position="590"/>
    </location>
</feature>
<evidence type="ECO:0000256" key="9">
    <source>
        <dbReference type="ARBA" id="ARBA00023242"/>
    </source>
</evidence>
<dbReference type="CTD" id="3603"/>
<dbReference type="FunFam" id="2.30.42.10:FF:000122">
    <property type="entry name" value="Pro-interleukin-16"/>
    <property type="match status" value="1"/>
</dbReference>
<dbReference type="Pfam" id="PF00595">
    <property type="entry name" value="PDZ"/>
    <property type="match status" value="4"/>
</dbReference>
<feature type="region of interest" description="Disordered" evidence="12">
    <location>
        <begin position="1203"/>
        <end position="1234"/>
    </location>
</feature>
<evidence type="ECO:0000256" key="10">
    <source>
        <dbReference type="ARBA" id="ARBA00024706"/>
    </source>
</evidence>
<feature type="region of interest" description="Disordered" evidence="12">
    <location>
        <begin position="925"/>
        <end position="1166"/>
    </location>
</feature>
<evidence type="ECO:0000256" key="7">
    <source>
        <dbReference type="ARBA" id="ARBA00023015"/>
    </source>
</evidence>
<dbReference type="GeneID" id="113908922"/>
<keyword evidence="7" id="KW-0805">Transcription regulation</keyword>
<evidence type="ECO:0000256" key="3">
    <source>
        <dbReference type="ARBA" id="ARBA00022500"/>
    </source>
</evidence>
<feature type="compositionally biased region" description="Low complexity" evidence="12">
    <location>
        <begin position="701"/>
        <end position="725"/>
    </location>
</feature>
<dbReference type="FunFam" id="2.30.42.10:FF:000147">
    <property type="entry name" value="Pro-interleukin-16"/>
    <property type="match status" value="1"/>
</dbReference>
<dbReference type="PROSITE" id="PS50106">
    <property type="entry name" value="PDZ"/>
    <property type="match status" value="4"/>
</dbReference>
<evidence type="ECO:0000256" key="5">
    <source>
        <dbReference type="ARBA" id="ARBA00022525"/>
    </source>
</evidence>
<feature type="compositionally biased region" description="Basic and acidic residues" evidence="12">
    <location>
        <begin position="794"/>
        <end position="811"/>
    </location>
</feature>
<gene>
    <name evidence="11 15" type="primary">IL16</name>
</gene>
<dbReference type="CDD" id="cd06763">
    <property type="entry name" value="PDZ7_PDZD2-PDZ4_hPro-IL-16-like"/>
    <property type="match status" value="1"/>
</dbReference>
<dbReference type="SUPFAM" id="SSF50156">
    <property type="entry name" value="PDZ domain-like"/>
    <property type="match status" value="4"/>
</dbReference>
<feature type="domain" description="PDZ" evidence="13">
    <location>
        <begin position="392"/>
        <end position="467"/>
    </location>
</feature>
<feature type="compositionally biased region" description="Basic and acidic residues" evidence="12">
    <location>
        <begin position="9"/>
        <end position="19"/>
    </location>
</feature>
<dbReference type="InterPro" id="IPR020450">
    <property type="entry name" value="IL-16"/>
</dbReference>
<evidence type="ECO:0000256" key="11">
    <source>
        <dbReference type="RuleBase" id="RU363135"/>
    </source>
</evidence>
<evidence type="ECO:0000256" key="12">
    <source>
        <dbReference type="SAM" id="MobiDB-lite"/>
    </source>
</evidence>
<feature type="region of interest" description="Disordered" evidence="12">
    <location>
        <begin position="674"/>
        <end position="884"/>
    </location>
</feature>
<feature type="compositionally biased region" description="Basic residues" evidence="12">
    <location>
        <begin position="53"/>
        <end position="62"/>
    </location>
</feature>
<feature type="compositionally biased region" description="Low complexity" evidence="12">
    <location>
        <begin position="1021"/>
        <end position="1034"/>
    </location>
</feature>
<dbReference type="GO" id="GO:0005634">
    <property type="term" value="C:nucleus"/>
    <property type="evidence" value="ECO:0007669"/>
    <property type="project" value="UniProtKB-SubCell"/>
</dbReference>
<keyword evidence="9 11" id="KW-0539">Nucleus</keyword>
<feature type="compositionally biased region" description="Basic and acidic residues" evidence="12">
    <location>
        <begin position="674"/>
        <end position="686"/>
    </location>
</feature>
<comment type="subcellular location">
    <subcellularLocation>
        <location evidence="11">Cytoplasm</location>
    </subcellularLocation>
    <subcellularLocation>
        <location evidence="1 11">Nucleus</location>
    </subcellularLocation>
    <subcellularLocation>
        <location evidence="11">Secreted</location>
    </subcellularLocation>
</comment>
<evidence type="ECO:0000313" key="15">
    <source>
        <dbReference type="RefSeq" id="XP_035583818.1"/>
    </source>
</evidence>
<feature type="domain" description="PDZ" evidence="13">
    <location>
        <begin position="1422"/>
        <end position="1507"/>
    </location>
</feature>
<dbReference type="FunFam" id="2.30.42.10:FF:000127">
    <property type="entry name" value="Pro-interleukin-16"/>
    <property type="match status" value="1"/>
</dbReference>
<organism evidence="14 15">
    <name type="scientific">Zalophus californianus</name>
    <name type="common">California sealion</name>
    <dbReference type="NCBI Taxonomy" id="9704"/>
    <lineage>
        <taxon>Eukaryota</taxon>
        <taxon>Metazoa</taxon>
        <taxon>Chordata</taxon>
        <taxon>Craniata</taxon>
        <taxon>Vertebrata</taxon>
        <taxon>Euteleostomi</taxon>
        <taxon>Mammalia</taxon>
        <taxon>Eutheria</taxon>
        <taxon>Laurasiatheria</taxon>
        <taxon>Carnivora</taxon>
        <taxon>Caniformia</taxon>
        <taxon>Pinnipedia</taxon>
        <taxon>Otariidae</taxon>
        <taxon>Zalophus</taxon>
    </lineage>
</organism>
<dbReference type="InterPro" id="IPR055287">
    <property type="entry name" value="IL-16-like"/>
</dbReference>
<dbReference type="InterPro" id="IPR036034">
    <property type="entry name" value="PDZ_sf"/>
</dbReference>
<feature type="region of interest" description="Disordered" evidence="12">
    <location>
        <begin position="1"/>
        <end position="92"/>
    </location>
</feature>
<evidence type="ECO:0000259" key="13">
    <source>
        <dbReference type="PROSITE" id="PS50106"/>
    </source>
</evidence>
<dbReference type="GO" id="GO:0005125">
    <property type="term" value="F:cytokine activity"/>
    <property type="evidence" value="ECO:0007669"/>
    <property type="project" value="UniProtKB-KW"/>
</dbReference>
<keyword evidence="5 11" id="KW-0964">Secreted</keyword>
<dbReference type="CDD" id="cd06760">
    <property type="entry name" value="PDZ4_PDZD2-PDZ2_hPro-IL-16-like"/>
    <property type="match status" value="1"/>
</dbReference>
<dbReference type="GO" id="GO:0050930">
    <property type="term" value="P:induction of positive chemotaxis"/>
    <property type="evidence" value="ECO:0007669"/>
    <property type="project" value="InterPro"/>
</dbReference>
<dbReference type="GO" id="GO:0030595">
    <property type="term" value="P:leukocyte chemotaxis"/>
    <property type="evidence" value="ECO:0007669"/>
    <property type="project" value="TreeGrafter"/>
</dbReference>
<keyword evidence="2 11" id="KW-0963">Cytoplasm</keyword>
<keyword evidence="4 11" id="KW-0202">Cytokine</keyword>
<evidence type="ECO:0000256" key="2">
    <source>
        <dbReference type="ARBA" id="ARBA00022490"/>
    </source>
</evidence>
<protein>
    <recommendedName>
        <fullName evidence="11">Pro-interleukin-16</fullName>
    </recommendedName>
    <component>
        <recommendedName>
            <fullName evidence="11">Interleukin-16</fullName>
            <shortName evidence="11">IL-16</shortName>
        </recommendedName>
        <alternativeName>
            <fullName evidence="11">Lymphocyte chemoattractant factor</fullName>
            <shortName evidence="11">LCF</shortName>
        </alternativeName>
    </component>
</protein>
<dbReference type="GO" id="GO:0005615">
    <property type="term" value="C:extracellular space"/>
    <property type="evidence" value="ECO:0007669"/>
    <property type="project" value="UniProtKB-KW"/>
</dbReference>
<feature type="compositionally biased region" description="Pro residues" evidence="12">
    <location>
        <begin position="748"/>
        <end position="759"/>
    </location>
</feature>
<dbReference type="Gene3D" id="2.30.42.10">
    <property type="match status" value="4"/>
</dbReference>
<keyword evidence="8" id="KW-0804">Transcription</keyword>
<dbReference type="PANTHER" id="PTHR48484">
    <property type="entry name" value="PRO-INTERLEUKIN-16"/>
    <property type="match status" value="1"/>
</dbReference>
<dbReference type="PRINTS" id="PR01931">
    <property type="entry name" value="INTRLEUKIN16"/>
</dbReference>
<feature type="domain" description="PDZ" evidence="13">
    <location>
        <begin position="1301"/>
        <end position="1386"/>
    </location>
</feature>
<dbReference type="RefSeq" id="XP_035583818.1">
    <property type="nucleotide sequence ID" value="XM_035727925.1"/>
</dbReference>
<evidence type="ECO:0000256" key="6">
    <source>
        <dbReference type="ARBA" id="ARBA00022737"/>
    </source>
</evidence>
<evidence type="ECO:0000256" key="8">
    <source>
        <dbReference type="ARBA" id="ARBA00023163"/>
    </source>
</evidence>
<feature type="compositionally biased region" description="Polar residues" evidence="12">
    <location>
        <begin position="732"/>
        <end position="744"/>
    </location>
</feature>
<evidence type="ECO:0000256" key="4">
    <source>
        <dbReference type="ARBA" id="ARBA00022514"/>
    </source>
</evidence>
<feature type="compositionally biased region" description="Polar residues" evidence="12">
    <location>
        <begin position="1035"/>
        <end position="1054"/>
    </location>
</feature>
<keyword evidence="14" id="KW-1185">Reference proteome</keyword>
<reference evidence="15" key="1">
    <citation type="submission" date="2025-08" db="UniProtKB">
        <authorList>
            <consortium name="RefSeq"/>
        </authorList>
    </citation>
    <scope>IDENTIFICATION</scope>
    <source>
        <tissue evidence="15">Blood</tissue>
    </source>
</reference>
<evidence type="ECO:0000256" key="1">
    <source>
        <dbReference type="ARBA" id="ARBA00004123"/>
    </source>
</evidence>
<accession>A0A6P9FKJ7</accession>
<dbReference type="CDD" id="cd06762">
    <property type="entry name" value="PDZ6_PDZD2-PDZ3_hPro-IL-16-like"/>
    <property type="match status" value="1"/>
</dbReference>
<comment type="function">
    <text evidence="10 11">Interleukin-16 stimulates a migratory response in CD4+ lymphocytes, monocytes, and eosinophils. Primes CD4+ T-cells for IL-2 and IL-15 responsiveness. Also induces T-lymphocyte expression of interleukin 2 receptor. Ligand for CD4.</text>
</comment>
<evidence type="ECO:0000313" key="14">
    <source>
        <dbReference type="Proteomes" id="UP000515165"/>
    </source>
</evidence>
<dbReference type="CDD" id="cd06759">
    <property type="entry name" value="PDZ3_PDZD2-PDZ1_hPro-IL-16-like"/>
    <property type="match status" value="1"/>
</dbReference>
<comment type="subunit">
    <text evidence="11">Homotetramer.</text>
</comment>
<dbReference type="OrthoDB" id="42382at2759"/>
<dbReference type="Proteomes" id="UP000515165">
    <property type="component" value="Chromosome 6"/>
</dbReference>